<reference evidence="2" key="1">
    <citation type="submission" date="2015-06" db="EMBL/GenBank/DDBJ databases">
        <authorList>
            <person name="Nguyen H."/>
        </authorList>
    </citation>
    <scope>NUCLEOTIDE SEQUENCE</scope>
    <source>
        <strain evidence="2">DAOM 180753</strain>
    </source>
</reference>
<dbReference type="EMBL" id="LACB01000193">
    <property type="protein sequence ID" value="KAJ9486744.1"/>
    <property type="molecule type" value="Genomic_DNA"/>
</dbReference>
<dbReference type="AlphaFoldDB" id="A0AAI9TGM9"/>
<dbReference type="Proteomes" id="UP001227192">
    <property type="component" value="Unassembled WGS sequence"/>
</dbReference>
<evidence type="ECO:0000313" key="2">
    <source>
        <dbReference type="EMBL" id="KAJ9486744.1"/>
    </source>
</evidence>
<organism evidence="2 3">
    <name type="scientific">Penicillium thymicola</name>
    <dbReference type="NCBI Taxonomy" id="293382"/>
    <lineage>
        <taxon>Eukaryota</taxon>
        <taxon>Fungi</taxon>
        <taxon>Dikarya</taxon>
        <taxon>Ascomycota</taxon>
        <taxon>Pezizomycotina</taxon>
        <taxon>Eurotiomycetes</taxon>
        <taxon>Eurotiomycetidae</taxon>
        <taxon>Eurotiales</taxon>
        <taxon>Aspergillaceae</taxon>
        <taxon>Penicillium</taxon>
    </lineage>
</organism>
<evidence type="ECO:0000256" key="1">
    <source>
        <dbReference type="SAM" id="MobiDB-lite"/>
    </source>
</evidence>
<feature type="compositionally biased region" description="Basic and acidic residues" evidence="1">
    <location>
        <begin position="55"/>
        <end position="65"/>
    </location>
</feature>
<protein>
    <submittedName>
        <fullName evidence="2">Uncharacterized protein</fullName>
    </submittedName>
</protein>
<gene>
    <name evidence="2" type="ORF">VN97_g6580</name>
</gene>
<proteinExistence type="predicted"/>
<sequence length="103" mass="12397">MPLDDEEFLSASLEYREFLKAYDCLPDTCQKRRKRRRLDSEHSEEGTQTSQISPYDEKREMKHNTNPEPVCIDRLPEPFQTAVKESRLWKWERSKGTTRKMFL</sequence>
<name>A0AAI9TGM9_PENTH</name>
<keyword evidence="3" id="KW-1185">Reference proteome</keyword>
<accession>A0AAI9TGM9</accession>
<feature type="region of interest" description="Disordered" evidence="1">
    <location>
        <begin position="33"/>
        <end position="73"/>
    </location>
</feature>
<evidence type="ECO:0000313" key="3">
    <source>
        <dbReference type="Proteomes" id="UP001227192"/>
    </source>
</evidence>
<comment type="caution">
    <text evidence="2">The sequence shown here is derived from an EMBL/GenBank/DDBJ whole genome shotgun (WGS) entry which is preliminary data.</text>
</comment>
<reference evidence="2" key="2">
    <citation type="journal article" date="2016" name="Fungal Biol.">
        <title>Ochratoxin A production by Penicillium thymicola.</title>
        <authorList>
            <person name="Nguyen H.D.T."/>
            <person name="McMullin D.R."/>
            <person name="Ponomareva E."/>
            <person name="Riley R."/>
            <person name="Pomraning K.R."/>
            <person name="Baker S.E."/>
            <person name="Seifert K.A."/>
        </authorList>
    </citation>
    <scope>NUCLEOTIDE SEQUENCE</scope>
    <source>
        <strain evidence="2">DAOM 180753</strain>
    </source>
</reference>